<evidence type="ECO:0000256" key="2">
    <source>
        <dbReference type="ARBA" id="ARBA00023125"/>
    </source>
</evidence>
<feature type="domain" description="HTH gntR-type" evidence="4">
    <location>
        <begin position="15"/>
        <end position="83"/>
    </location>
</feature>
<sequence length="251" mass="27993">MDKATQANQAQLGGTVLSQQIAIRLLKEMQGGVFKGCSRLPAEVDLASQLGVSRTVIRDALSELEREGYVERVRGIGTVVNARIVALSNRLDQKFEYSAMIRAAGHESHADRVSIQQIFADSHLSQMLDIPNGDPVLVIRKRVFADDIPVIYSVDYLPMALFPADSAHQLDFAQPIFDLLSEVSGLTVHSTITHVNAVLGDQNVRQILQVPSHEALLLMEEQSFCRLAKPVMYSLSYYTNFFDFTILRKKF</sequence>
<dbReference type="EMBL" id="JAHLFP010000071">
    <property type="protein sequence ID" value="MBU3806790.1"/>
    <property type="molecule type" value="Genomic_DNA"/>
</dbReference>
<evidence type="ECO:0000313" key="6">
    <source>
        <dbReference type="Proteomes" id="UP000713596"/>
    </source>
</evidence>
<organism evidence="5 6">
    <name type="scientific">Candidatus Allofournierella pullistercoris</name>
    <dbReference type="NCBI Taxonomy" id="2838597"/>
    <lineage>
        <taxon>Bacteria</taxon>
        <taxon>Bacillati</taxon>
        <taxon>Bacillota</taxon>
        <taxon>Clostridia</taxon>
        <taxon>Eubacteriales</taxon>
        <taxon>Oscillospiraceae</taxon>
        <taxon>Allofournierella</taxon>
    </lineage>
</organism>
<dbReference type="InterPro" id="IPR036390">
    <property type="entry name" value="WH_DNA-bd_sf"/>
</dbReference>
<dbReference type="SMART" id="SM00345">
    <property type="entry name" value="HTH_GNTR"/>
    <property type="match status" value="1"/>
</dbReference>
<dbReference type="AlphaFoldDB" id="A0A948T3S0"/>
<evidence type="ECO:0000256" key="1">
    <source>
        <dbReference type="ARBA" id="ARBA00023015"/>
    </source>
</evidence>
<proteinExistence type="predicted"/>
<keyword evidence="1" id="KW-0805">Transcription regulation</keyword>
<dbReference type="CDD" id="cd07377">
    <property type="entry name" value="WHTH_GntR"/>
    <property type="match status" value="1"/>
</dbReference>
<dbReference type="InterPro" id="IPR028978">
    <property type="entry name" value="Chorismate_lyase_/UTRA_dom_sf"/>
</dbReference>
<reference evidence="5" key="1">
    <citation type="journal article" date="2021" name="PeerJ">
        <title>Extensive microbial diversity within the chicken gut microbiome revealed by metagenomics and culture.</title>
        <authorList>
            <person name="Gilroy R."/>
            <person name="Ravi A."/>
            <person name="Getino M."/>
            <person name="Pursley I."/>
            <person name="Horton D.L."/>
            <person name="Alikhan N.F."/>
            <person name="Baker D."/>
            <person name="Gharbi K."/>
            <person name="Hall N."/>
            <person name="Watson M."/>
            <person name="Adriaenssens E.M."/>
            <person name="Foster-Nyarko E."/>
            <person name="Jarju S."/>
            <person name="Secka A."/>
            <person name="Antonio M."/>
            <person name="Oren A."/>
            <person name="Chaudhuri R.R."/>
            <person name="La Ragione R."/>
            <person name="Hildebrand F."/>
            <person name="Pallen M.J."/>
        </authorList>
    </citation>
    <scope>NUCLEOTIDE SEQUENCE</scope>
    <source>
        <strain evidence="5">B5_2728</strain>
    </source>
</reference>
<dbReference type="PRINTS" id="PR00035">
    <property type="entry name" value="HTHGNTR"/>
</dbReference>
<keyword evidence="3" id="KW-0804">Transcription</keyword>
<name>A0A948T3S0_9FIRM</name>
<dbReference type="Proteomes" id="UP000713596">
    <property type="component" value="Unassembled WGS sequence"/>
</dbReference>
<dbReference type="Gene3D" id="3.40.1410.10">
    <property type="entry name" value="Chorismate lyase-like"/>
    <property type="match status" value="1"/>
</dbReference>
<dbReference type="GO" id="GO:0003700">
    <property type="term" value="F:DNA-binding transcription factor activity"/>
    <property type="evidence" value="ECO:0007669"/>
    <property type="project" value="InterPro"/>
</dbReference>
<reference evidence="5" key="2">
    <citation type="submission" date="2021-04" db="EMBL/GenBank/DDBJ databases">
        <authorList>
            <person name="Gilroy R."/>
        </authorList>
    </citation>
    <scope>NUCLEOTIDE SEQUENCE</scope>
    <source>
        <strain evidence="5">B5_2728</strain>
    </source>
</reference>
<dbReference type="InterPro" id="IPR050679">
    <property type="entry name" value="Bact_HTH_transcr_reg"/>
</dbReference>
<dbReference type="PROSITE" id="PS50949">
    <property type="entry name" value="HTH_GNTR"/>
    <property type="match status" value="1"/>
</dbReference>
<protein>
    <submittedName>
        <fullName evidence="5">GntR family transcriptional regulator</fullName>
    </submittedName>
</protein>
<gene>
    <name evidence="5" type="ORF">H9882_07900</name>
</gene>
<dbReference type="GO" id="GO:0003677">
    <property type="term" value="F:DNA binding"/>
    <property type="evidence" value="ECO:0007669"/>
    <property type="project" value="UniProtKB-KW"/>
</dbReference>
<dbReference type="InterPro" id="IPR036388">
    <property type="entry name" value="WH-like_DNA-bd_sf"/>
</dbReference>
<dbReference type="InterPro" id="IPR011663">
    <property type="entry name" value="UTRA"/>
</dbReference>
<dbReference type="Pfam" id="PF07702">
    <property type="entry name" value="UTRA"/>
    <property type="match status" value="1"/>
</dbReference>
<dbReference type="InterPro" id="IPR000524">
    <property type="entry name" value="Tscrpt_reg_HTH_GntR"/>
</dbReference>
<keyword evidence="2" id="KW-0238">DNA-binding</keyword>
<dbReference type="Gene3D" id="1.10.10.10">
    <property type="entry name" value="Winged helix-like DNA-binding domain superfamily/Winged helix DNA-binding domain"/>
    <property type="match status" value="1"/>
</dbReference>
<evidence type="ECO:0000313" key="5">
    <source>
        <dbReference type="EMBL" id="MBU3806790.1"/>
    </source>
</evidence>
<dbReference type="GO" id="GO:0045892">
    <property type="term" value="P:negative regulation of DNA-templated transcription"/>
    <property type="evidence" value="ECO:0007669"/>
    <property type="project" value="TreeGrafter"/>
</dbReference>
<dbReference type="SMART" id="SM00866">
    <property type="entry name" value="UTRA"/>
    <property type="match status" value="1"/>
</dbReference>
<dbReference type="SUPFAM" id="SSF46785">
    <property type="entry name" value="Winged helix' DNA-binding domain"/>
    <property type="match status" value="1"/>
</dbReference>
<evidence type="ECO:0000256" key="3">
    <source>
        <dbReference type="ARBA" id="ARBA00023163"/>
    </source>
</evidence>
<comment type="caution">
    <text evidence="5">The sequence shown here is derived from an EMBL/GenBank/DDBJ whole genome shotgun (WGS) entry which is preliminary data.</text>
</comment>
<evidence type="ECO:0000259" key="4">
    <source>
        <dbReference type="PROSITE" id="PS50949"/>
    </source>
</evidence>
<dbReference type="Pfam" id="PF00392">
    <property type="entry name" value="GntR"/>
    <property type="match status" value="1"/>
</dbReference>
<accession>A0A948T3S0</accession>
<dbReference type="SUPFAM" id="SSF64288">
    <property type="entry name" value="Chorismate lyase-like"/>
    <property type="match status" value="1"/>
</dbReference>
<dbReference type="PANTHER" id="PTHR44846:SF17">
    <property type="entry name" value="GNTR-FAMILY TRANSCRIPTIONAL REGULATOR"/>
    <property type="match status" value="1"/>
</dbReference>
<dbReference type="PANTHER" id="PTHR44846">
    <property type="entry name" value="MANNOSYL-D-GLYCERATE TRANSPORT/METABOLISM SYSTEM REPRESSOR MNGR-RELATED"/>
    <property type="match status" value="1"/>
</dbReference>